<dbReference type="EMBL" id="CP017675">
    <property type="protein sequence ID" value="APB34178.1"/>
    <property type="molecule type" value="Genomic_DNA"/>
</dbReference>
<dbReference type="Pfam" id="PF17989">
    <property type="entry name" value="ALP_N"/>
    <property type="match status" value="1"/>
</dbReference>
<dbReference type="Pfam" id="PF21522">
    <property type="entry name" value="MreB-like_C"/>
    <property type="match status" value="1"/>
</dbReference>
<feature type="domain" description="Actin homologue MreB-like C-terminal" evidence="2">
    <location>
        <begin position="195"/>
        <end position="309"/>
    </location>
</feature>
<gene>
    <name evidence="3" type="ORF">GlitD10_1852</name>
</gene>
<dbReference type="SUPFAM" id="SSF53067">
    <property type="entry name" value="Actin-like ATPase domain"/>
    <property type="match status" value="2"/>
</dbReference>
<dbReference type="KEGG" id="glt:GlitD10_1852"/>
<protein>
    <submittedName>
        <fullName evidence="3">Uncharacterized protein</fullName>
    </submittedName>
</protein>
<dbReference type="AlphaFoldDB" id="A0A1J0AE09"/>
<dbReference type="STRING" id="1188229.GlitD10_1852"/>
<reference evidence="3 4" key="1">
    <citation type="submission" date="2016-10" db="EMBL/GenBank/DDBJ databases">
        <title>Description of Gloeomargarita lithophora gen. nov., sp. nov., a thylakoid-bearing basal-branching cyanobacterium with intracellular carbonates, and proposal for Gloeomargaritales ord. nov.</title>
        <authorList>
            <person name="Moreira D."/>
            <person name="Tavera R."/>
            <person name="Benzerara K."/>
            <person name="Skouri-Panet F."/>
            <person name="Couradeau E."/>
            <person name="Gerard E."/>
            <person name="Loussert C."/>
            <person name="Novelo E."/>
            <person name="Zivanovic Y."/>
            <person name="Lopez-Garcia P."/>
        </authorList>
    </citation>
    <scope>NUCLEOTIDE SEQUENCE [LARGE SCALE GENOMIC DNA]</scope>
    <source>
        <strain evidence="3 4">D10</strain>
    </source>
</reference>
<sequence>MTYNKFAGSPTLLSVDLGRTSTKTCISSELEEVVIIPANVAPMSVEQVRQGRFEGGAPLLDLWVEYHGRAYAIGHLAADFGAGLGMGFTSDSQVKTSRKVEDALVKTFACIGYFDLSGDLAVSLGLPYLSQEQFDTEKRQLVAQLQAPHALSYRGRSLTVNITKVWVMPEGFGSLVWCHKMAEKRVDFTNLHVGVIDIGHQTTDMLKVDKFHFARGTSRSEEFGMSQFYDQVAAQIKGANSEDLTLIEAVHQPEGKRFYRPRGERPMDLDEILPRLREIFAKELWERVRQWLPSQVSDVIITGGGGGFFWDDFSPLLREYGLMPHLANPSRTANALGQYVYGQVQLSKDKGA</sequence>
<evidence type="ECO:0000313" key="3">
    <source>
        <dbReference type="EMBL" id="APB34178.1"/>
    </source>
</evidence>
<organism evidence="3 4">
    <name type="scientific">Gloeomargarita lithophora Alchichica-D10</name>
    <dbReference type="NCBI Taxonomy" id="1188229"/>
    <lineage>
        <taxon>Bacteria</taxon>
        <taxon>Bacillati</taxon>
        <taxon>Cyanobacteriota</taxon>
        <taxon>Cyanophyceae</taxon>
        <taxon>Gloeomargaritales</taxon>
        <taxon>Gloeomargaritaceae</taxon>
        <taxon>Gloeomargarita</taxon>
    </lineage>
</organism>
<dbReference type="InterPro" id="IPR049067">
    <property type="entry name" value="MreB-like_C"/>
</dbReference>
<evidence type="ECO:0000313" key="4">
    <source>
        <dbReference type="Proteomes" id="UP000180235"/>
    </source>
</evidence>
<dbReference type="Proteomes" id="UP000180235">
    <property type="component" value="Chromosome"/>
</dbReference>
<proteinExistence type="predicted"/>
<keyword evidence="4" id="KW-1185">Reference proteome</keyword>
<dbReference type="OrthoDB" id="525998at2"/>
<feature type="domain" description="Actin-like protein N-terminal" evidence="1">
    <location>
        <begin position="15"/>
        <end position="173"/>
    </location>
</feature>
<evidence type="ECO:0000259" key="1">
    <source>
        <dbReference type="Pfam" id="PF17989"/>
    </source>
</evidence>
<name>A0A1J0AE09_9CYAN</name>
<dbReference type="InterPro" id="IPR040607">
    <property type="entry name" value="ALP_N"/>
</dbReference>
<dbReference type="RefSeq" id="WP_071454659.1">
    <property type="nucleotide sequence ID" value="NZ_CP017675.1"/>
</dbReference>
<dbReference type="InterPro" id="IPR043129">
    <property type="entry name" value="ATPase_NBD"/>
</dbReference>
<dbReference type="CDD" id="cd10227">
    <property type="entry name" value="ASKHA_NBD_ParM-like"/>
    <property type="match status" value="1"/>
</dbReference>
<evidence type="ECO:0000259" key="2">
    <source>
        <dbReference type="Pfam" id="PF21522"/>
    </source>
</evidence>
<dbReference type="Gene3D" id="3.30.420.40">
    <property type="match status" value="2"/>
</dbReference>
<accession>A0A1J0AE09</accession>